<feature type="binding site" evidence="8">
    <location>
        <position position="130"/>
    </location>
    <ligand>
        <name>Mg(2+)</name>
        <dbReference type="ChEBI" id="CHEBI:18420"/>
    </ligand>
</feature>
<dbReference type="PROSITE" id="PS50137">
    <property type="entry name" value="DS_RBD"/>
    <property type="match status" value="1"/>
</dbReference>
<keyword evidence="8" id="KW-0460">Magnesium</keyword>
<comment type="function">
    <text evidence="8">Digests double-stranded RNA. Involved in the processing of primary rRNA transcript to yield the immediate precursors to the large and small rRNAs (23S and 16S). Processes some mRNAs, and tRNAs when they are encoded in the rRNA operon. Processes pre-crRNA and tracrRNA of type II CRISPR loci if present in the organism.</text>
</comment>
<dbReference type="GeneID" id="301683893"/>
<protein>
    <recommendedName>
        <fullName evidence="8">Ribonuclease 3</fullName>
        <ecNumber evidence="8">3.1.26.3</ecNumber>
    </recommendedName>
    <alternativeName>
        <fullName evidence="8">Ribonuclease III</fullName>
        <shortName evidence="8">RNase III</shortName>
    </alternativeName>
</protein>
<keyword evidence="4 8" id="KW-0540">Nuclease</keyword>
<dbReference type="InterPro" id="IPR036389">
    <property type="entry name" value="RNase_III_sf"/>
</dbReference>
<dbReference type="InterPro" id="IPR011907">
    <property type="entry name" value="RNase_III"/>
</dbReference>
<evidence type="ECO:0000256" key="2">
    <source>
        <dbReference type="ARBA" id="ARBA00010183"/>
    </source>
</evidence>
<evidence type="ECO:0000256" key="3">
    <source>
        <dbReference type="ARBA" id="ARBA00022664"/>
    </source>
</evidence>
<keyword evidence="7 8" id="KW-0694">RNA-binding</keyword>
<dbReference type="CDD" id="cd10845">
    <property type="entry name" value="DSRM_RNAse_III_family"/>
    <property type="match status" value="1"/>
</dbReference>
<keyword evidence="8" id="KW-0963">Cytoplasm</keyword>
<evidence type="ECO:0000256" key="4">
    <source>
        <dbReference type="ARBA" id="ARBA00022722"/>
    </source>
</evidence>
<dbReference type="InterPro" id="IPR000999">
    <property type="entry name" value="RNase_III_dom"/>
</dbReference>
<comment type="cofactor">
    <cofactor evidence="8">
        <name>Mg(2+)</name>
        <dbReference type="ChEBI" id="CHEBI:18420"/>
    </cofactor>
</comment>
<accession>A0A5M3TB34</accession>
<evidence type="ECO:0000313" key="12">
    <source>
        <dbReference type="Proteomes" id="UP000326169"/>
    </source>
</evidence>
<feature type="domain" description="DRBM" evidence="9">
    <location>
        <begin position="169"/>
        <end position="238"/>
    </location>
</feature>
<dbReference type="PANTHER" id="PTHR11207:SF0">
    <property type="entry name" value="RIBONUCLEASE 3"/>
    <property type="match status" value="1"/>
</dbReference>
<evidence type="ECO:0000256" key="1">
    <source>
        <dbReference type="ARBA" id="ARBA00000109"/>
    </source>
</evidence>
<comment type="similarity">
    <text evidence="2">Belongs to the ribonuclease III family.</text>
</comment>
<keyword evidence="8" id="KW-0698">rRNA processing</keyword>
<dbReference type="Gene3D" id="3.30.160.20">
    <property type="match status" value="1"/>
</dbReference>
<dbReference type="SMART" id="SM00535">
    <property type="entry name" value="RIBOc"/>
    <property type="match status" value="1"/>
</dbReference>
<dbReference type="EMBL" id="BIMW01000122">
    <property type="protein sequence ID" value="GCE95026.1"/>
    <property type="molecule type" value="Genomic_DNA"/>
</dbReference>
<dbReference type="PROSITE" id="PS00517">
    <property type="entry name" value="RNASE_3_1"/>
    <property type="match status" value="1"/>
</dbReference>
<organism evidence="11 12">
    <name type="scientific">Limnospira platensis NIES-46</name>
    <dbReference type="NCBI Taxonomy" id="1236695"/>
    <lineage>
        <taxon>Bacteria</taxon>
        <taxon>Bacillati</taxon>
        <taxon>Cyanobacteriota</taxon>
        <taxon>Cyanophyceae</taxon>
        <taxon>Oscillatoriophycideae</taxon>
        <taxon>Oscillatoriales</taxon>
        <taxon>Sirenicapillariaceae</taxon>
        <taxon>Limnospira</taxon>
    </lineage>
</organism>
<feature type="active site" evidence="8">
    <location>
        <position position="130"/>
    </location>
</feature>
<keyword evidence="8" id="KW-0819">tRNA processing</keyword>
<dbReference type="SUPFAM" id="SSF54768">
    <property type="entry name" value="dsRNA-binding domain-like"/>
    <property type="match status" value="1"/>
</dbReference>
<dbReference type="PROSITE" id="PS50142">
    <property type="entry name" value="RNASE_3_2"/>
    <property type="match status" value="1"/>
</dbReference>
<evidence type="ECO:0000259" key="10">
    <source>
        <dbReference type="PROSITE" id="PS50142"/>
    </source>
</evidence>
<dbReference type="Pfam" id="PF00035">
    <property type="entry name" value="dsrm"/>
    <property type="match status" value="1"/>
</dbReference>
<keyword evidence="8" id="KW-0699">rRNA-binding</keyword>
<feature type="domain" description="RNase III" evidence="10">
    <location>
        <begin position="16"/>
        <end position="141"/>
    </location>
</feature>
<keyword evidence="5 8" id="KW-0255">Endonuclease</keyword>
<dbReference type="InterPro" id="IPR014720">
    <property type="entry name" value="dsRBD_dom"/>
</dbReference>
<dbReference type="Proteomes" id="UP000326169">
    <property type="component" value="Unassembled WGS sequence"/>
</dbReference>
<evidence type="ECO:0000256" key="7">
    <source>
        <dbReference type="ARBA" id="ARBA00022884"/>
    </source>
</evidence>
<evidence type="ECO:0000256" key="8">
    <source>
        <dbReference type="HAMAP-Rule" id="MF_00104"/>
    </source>
</evidence>
<dbReference type="Gene3D" id="1.10.1520.10">
    <property type="entry name" value="Ribonuclease III domain"/>
    <property type="match status" value="1"/>
</dbReference>
<comment type="caution">
    <text evidence="11">The sequence shown here is derived from an EMBL/GenBank/DDBJ whole genome shotgun (WGS) entry which is preliminary data.</text>
</comment>
<dbReference type="Pfam" id="PF00636">
    <property type="entry name" value="Ribonuclease_3"/>
    <property type="match status" value="1"/>
</dbReference>
<keyword evidence="8" id="KW-0479">Metal-binding</keyword>
<dbReference type="RefSeq" id="WP_006617296.1">
    <property type="nucleotide sequence ID" value="NZ_BIMW01000122.1"/>
</dbReference>
<comment type="catalytic activity">
    <reaction evidence="1 8">
        <text>Endonucleolytic cleavage to 5'-phosphomonoester.</text>
        <dbReference type="EC" id="3.1.26.3"/>
    </reaction>
</comment>
<keyword evidence="3 8" id="KW-0507">mRNA processing</keyword>
<evidence type="ECO:0000259" key="9">
    <source>
        <dbReference type="PROSITE" id="PS50137"/>
    </source>
</evidence>
<dbReference type="SUPFAM" id="SSF69065">
    <property type="entry name" value="RNase III domain-like"/>
    <property type="match status" value="1"/>
</dbReference>
<dbReference type="HAMAP" id="MF_00104">
    <property type="entry name" value="RNase_III"/>
    <property type="match status" value="1"/>
</dbReference>
<sequence>MQKFNRVTHPQRQHQLEKLIERLGLSPQHKIAWQLLDLALTHPSVSSQDNYEQLEFVGDSVVRLAASELLFETYPNAPVGEFAAVRSILVSDRILAEISESYGLGRYLLVGGSATRDRLGEESRLADCFEAVLAALYLSTNTLELIRPWLDPHLLERATEIFNDPARQNYKAALQEWTQSCYKILPQYKVNETGYAGDEGRFTASVWLRDEQLGTGTGKTIKAAEQAAARVAFLLVAKNGGETDNE</sequence>
<comment type="subunit">
    <text evidence="8">Homodimer.</text>
</comment>
<dbReference type="CDD" id="cd00593">
    <property type="entry name" value="RIBOc"/>
    <property type="match status" value="1"/>
</dbReference>
<dbReference type="PANTHER" id="PTHR11207">
    <property type="entry name" value="RIBONUCLEASE III"/>
    <property type="match status" value="1"/>
</dbReference>
<gene>
    <name evidence="11" type="primary">rnc_1</name>
    <name evidence="8" type="synonym">rnc</name>
    <name evidence="11" type="ORF">NIES46_30870</name>
</gene>
<evidence type="ECO:0000256" key="5">
    <source>
        <dbReference type="ARBA" id="ARBA00022759"/>
    </source>
</evidence>
<dbReference type="NCBIfam" id="TIGR02191">
    <property type="entry name" value="RNaseIII"/>
    <property type="match status" value="1"/>
</dbReference>
<evidence type="ECO:0000256" key="6">
    <source>
        <dbReference type="ARBA" id="ARBA00022801"/>
    </source>
</evidence>
<feature type="binding site" evidence="8">
    <location>
        <position position="127"/>
    </location>
    <ligand>
        <name>Mg(2+)</name>
        <dbReference type="ChEBI" id="CHEBI:18420"/>
    </ligand>
</feature>
<proteinExistence type="inferred from homology"/>
<dbReference type="SMART" id="SM00358">
    <property type="entry name" value="DSRM"/>
    <property type="match status" value="1"/>
</dbReference>
<feature type="binding site" evidence="8">
    <location>
        <position position="55"/>
    </location>
    <ligand>
        <name>Mg(2+)</name>
        <dbReference type="ChEBI" id="CHEBI:18420"/>
    </ligand>
</feature>
<dbReference type="EC" id="3.1.26.3" evidence="8"/>
<evidence type="ECO:0000313" key="11">
    <source>
        <dbReference type="EMBL" id="GCE95026.1"/>
    </source>
</evidence>
<keyword evidence="6 8" id="KW-0378">Hydrolase</keyword>
<comment type="subcellular location">
    <subcellularLocation>
        <location evidence="8">Cytoplasm</location>
    </subcellularLocation>
</comment>
<reference evidence="11 12" key="1">
    <citation type="journal article" date="2019" name="J Genomics">
        <title>The Draft Genome of a Hydrogen-producing Cyanobacterium, Arthrospira platensis NIES-46.</title>
        <authorList>
            <person name="Suzuki S."/>
            <person name="Yamaguchi H."/>
            <person name="Kawachi M."/>
        </authorList>
    </citation>
    <scope>NUCLEOTIDE SEQUENCE [LARGE SCALE GENOMIC DNA]</scope>
    <source>
        <strain evidence="11 12">NIES-46</strain>
    </source>
</reference>
<keyword evidence="12" id="KW-1185">Reference proteome</keyword>
<name>A0A5M3TB34_LIMPL</name>
<feature type="active site" evidence="8">
    <location>
        <position position="59"/>
    </location>
</feature>